<evidence type="ECO:0000313" key="2">
    <source>
        <dbReference type="Proteomes" id="UP001189624"/>
    </source>
</evidence>
<gene>
    <name evidence="1" type="ORF">AYBTSS11_LOCUS30564</name>
</gene>
<dbReference type="Gramene" id="rna-AYBTSS11_LOCUS30564">
    <property type="protein sequence ID" value="CAJ1978371.1"/>
    <property type="gene ID" value="gene-AYBTSS11_LOCUS30564"/>
</dbReference>
<dbReference type="InterPro" id="IPR013035">
    <property type="entry name" value="PEP_carboxykinase_C"/>
</dbReference>
<dbReference type="GO" id="GO:0005524">
    <property type="term" value="F:ATP binding"/>
    <property type="evidence" value="ECO:0007669"/>
    <property type="project" value="InterPro"/>
</dbReference>
<reference evidence="1" key="1">
    <citation type="submission" date="2023-10" db="EMBL/GenBank/DDBJ databases">
        <authorList>
            <person name="Domelevo Entfellner J.-B."/>
        </authorList>
    </citation>
    <scope>NUCLEOTIDE SEQUENCE</scope>
</reference>
<protein>
    <submittedName>
        <fullName evidence="1">Uncharacterized protein</fullName>
    </submittedName>
</protein>
<sequence>NTRATYPIEYISNVKLPCVGPHPKNACDAFGVLPPVSKLSLSQTMYHFISGYTTLVAGTEGIKEPQETFSACFGVAFIILHLTKYAVMLAEKMENYGATG</sequence>
<dbReference type="InterPro" id="IPR001272">
    <property type="entry name" value="PEP_carboxykinase_ATP"/>
</dbReference>
<dbReference type="Gene3D" id="3.90.228.20">
    <property type="match status" value="1"/>
</dbReference>
<dbReference type="EMBL" id="OY731408">
    <property type="protein sequence ID" value="CAJ1978371.1"/>
    <property type="molecule type" value="Genomic_DNA"/>
</dbReference>
<dbReference type="AlphaFoldDB" id="A0AA86W4E6"/>
<dbReference type="GO" id="GO:0005829">
    <property type="term" value="C:cytosol"/>
    <property type="evidence" value="ECO:0007669"/>
    <property type="project" value="TreeGrafter"/>
</dbReference>
<name>A0AA86W4E6_9FABA</name>
<dbReference type="Proteomes" id="UP001189624">
    <property type="component" value="Chromosome 11"/>
</dbReference>
<organism evidence="1 2">
    <name type="scientific">Sphenostylis stenocarpa</name>
    <dbReference type="NCBI Taxonomy" id="92480"/>
    <lineage>
        <taxon>Eukaryota</taxon>
        <taxon>Viridiplantae</taxon>
        <taxon>Streptophyta</taxon>
        <taxon>Embryophyta</taxon>
        <taxon>Tracheophyta</taxon>
        <taxon>Spermatophyta</taxon>
        <taxon>Magnoliopsida</taxon>
        <taxon>eudicotyledons</taxon>
        <taxon>Gunneridae</taxon>
        <taxon>Pentapetalae</taxon>
        <taxon>rosids</taxon>
        <taxon>fabids</taxon>
        <taxon>Fabales</taxon>
        <taxon>Fabaceae</taxon>
        <taxon>Papilionoideae</taxon>
        <taxon>50 kb inversion clade</taxon>
        <taxon>NPAAA clade</taxon>
        <taxon>indigoferoid/millettioid clade</taxon>
        <taxon>Phaseoleae</taxon>
        <taxon>Sphenostylis</taxon>
    </lineage>
</organism>
<dbReference type="GO" id="GO:0006094">
    <property type="term" value="P:gluconeogenesis"/>
    <property type="evidence" value="ECO:0007669"/>
    <property type="project" value="InterPro"/>
</dbReference>
<dbReference type="PANTHER" id="PTHR30031">
    <property type="entry name" value="PHOSPHOENOLPYRUVATE CARBOXYKINASE ATP"/>
    <property type="match status" value="1"/>
</dbReference>
<accession>A0AA86W4E6</accession>
<proteinExistence type="predicted"/>
<dbReference type="Pfam" id="PF01293">
    <property type="entry name" value="PEPCK_ATP"/>
    <property type="match status" value="1"/>
</dbReference>
<dbReference type="GO" id="GO:0004612">
    <property type="term" value="F:phosphoenolpyruvate carboxykinase (ATP) activity"/>
    <property type="evidence" value="ECO:0007669"/>
    <property type="project" value="InterPro"/>
</dbReference>
<evidence type="ECO:0000313" key="1">
    <source>
        <dbReference type="EMBL" id="CAJ1978371.1"/>
    </source>
</evidence>
<dbReference type="SUPFAM" id="SSF53795">
    <property type="entry name" value="PEP carboxykinase-like"/>
    <property type="match status" value="1"/>
</dbReference>
<dbReference type="PANTHER" id="PTHR30031:SF0">
    <property type="entry name" value="PHOSPHOENOLPYRUVATE CARBOXYKINASE (ATP)"/>
    <property type="match status" value="1"/>
</dbReference>
<keyword evidence="2" id="KW-1185">Reference proteome</keyword>
<feature type="non-terminal residue" evidence="1">
    <location>
        <position position="1"/>
    </location>
</feature>